<evidence type="ECO:0000313" key="2">
    <source>
        <dbReference type="Proteomes" id="UP000000374"/>
    </source>
</evidence>
<dbReference type="InterPro" id="IPR028082">
    <property type="entry name" value="Peripla_BP_I"/>
</dbReference>
<dbReference type="AlphaFoldDB" id="A1WSI3"/>
<dbReference type="Proteomes" id="UP000000374">
    <property type="component" value="Chromosome"/>
</dbReference>
<dbReference type="InterPro" id="IPR000709">
    <property type="entry name" value="Leu_Ile_Val-bd"/>
</dbReference>
<dbReference type="CDD" id="cd06357">
    <property type="entry name" value="PBP1_AmiC"/>
    <property type="match status" value="1"/>
</dbReference>
<accession>A1WSI3</accession>
<dbReference type="GeneID" id="76463163"/>
<dbReference type="SUPFAM" id="SSF53822">
    <property type="entry name" value="Periplasmic binding protein-like I"/>
    <property type="match status" value="1"/>
</dbReference>
<dbReference type="InterPro" id="IPR039570">
    <property type="entry name" value="AmiC_PBP1"/>
</dbReference>
<protein>
    <submittedName>
        <fullName evidence="1">ABC branched chain amino acid family transporter, periplasmic ligand binding protein</fullName>
    </submittedName>
</protein>
<dbReference type="Gene3D" id="3.40.50.2300">
    <property type="match status" value="2"/>
</dbReference>
<reference evidence="2" key="1">
    <citation type="submission" date="2006-12" db="EMBL/GenBank/DDBJ databases">
        <title>Complete sequence of chromosome 1 of Verminephrobacter eiseniae EF01-2.</title>
        <authorList>
            <person name="Copeland A."/>
            <person name="Lucas S."/>
            <person name="Lapidus A."/>
            <person name="Barry K."/>
            <person name="Detter J.C."/>
            <person name="Glavina del Rio T."/>
            <person name="Dalin E."/>
            <person name="Tice H."/>
            <person name="Pitluck S."/>
            <person name="Chertkov O."/>
            <person name="Brettin T."/>
            <person name="Bruce D."/>
            <person name="Han C."/>
            <person name="Tapia R."/>
            <person name="Gilna P."/>
            <person name="Schmutz J."/>
            <person name="Larimer F."/>
            <person name="Land M."/>
            <person name="Hauser L."/>
            <person name="Kyrpides N."/>
            <person name="Kim E."/>
            <person name="Stahl D."/>
            <person name="Richardson P."/>
        </authorList>
    </citation>
    <scope>NUCLEOTIDE SEQUENCE [LARGE SCALE GENOMIC DNA]</scope>
    <source>
        <strain evidence="2">EF01-2</strain>
    </source>
</reference>
<dbReference type="eggNOG" id="COG0683">
    <property type="taxonomic scope" value="Bacteria"/>
</dbReference>
<dbReference type="PRINTS" id="PR00337">
    <property type="entry name" value="LEUILEVALBP"/>
</dbReference>
<organism evidence="1 2">
    <name type="scientific">Verminephrobacter eiseniae (strain EF01-2)</name>
    <dbReference type="NCBI Taxonomy" id="391735"/>
    <lineage>
        <taxon>Bacteria</taxon>
        <taxon>Pseudomonadati</taxon>
        <taxon>Pseudomonadota</taxon>
        <taxon>Betaproteobacteria</taxon>
        <taxon>Burkholderiales</taxon>
        <taxon>Comamonadaceae</taxon>
        <taxon>Verminephrobacter</taxon>
    </lineage>
</organism>
<dbReference type="PANTHER" id="PTHR47628">
    <property type="match status" value="1"/>
</dbReference>
<proteinExistence type="predicted"/>
<gene>
    <name evidence="1" type="ordered locus">Veis_4902</name>
</gene>
<dbReference type="RefSeq" id="WP_011812568.1">
    <property type="nucleotide sequence ID" value="NC_008786.1"/>
</dbReference>
<dbReference type="Pfam" id="PF13433">
    <property type="entry name" value="Peripla_BP_5"/>
    <property type="match status" value="1"/>
</dbReference>
<dbReference type="KEGG" id="vei:Veis_4902"/>
<dbReference type="GO" id="GO:0033218">
    <property type="term" value="F:amide binding"/>
    <property type="evidence" value="ECO:0007669"/>
    <property type="project" value="InterPro"/>
</dbReference>
<dbReference type="STRING" id="391735.Veis_4902"/>
<dbReference type="EMBL" id="CP000542">
    <property type="protein sequence ID" value="ABM60590.1"/>
    <property type="molecule type" value="Genomic_DNA"/>
</dbReference>
<dbReference type="OrthoDB" id="5288800at2"/>
<keyword evidence="2" id="KW-1185">Reference proteome</keyword>
<evidence type="ECO:0000313" key="1">
    <source>
        <dbReference type="EMBL" id="ABM60590.1"/>
    </source>
</evidence>
<name>A1WSI3_VEREI</name>
<dbReference type="GO" id="GO:0006865">
    <property type="term" value="P:amino acid transport"/>
    <property type="evidence" value="ECO:0007669"/>
    <property type="project" value="InterPro"/>
</dbReference>
<sequence>MADKDPIRVGILYSETGVTSTIGLSQLQGALLAIGEINAAGGVDGREIVAVRHDPQSNPARYAQLAEKLIVQDRVNVIFGCYMSSSRKAVIPVIEKWNKLLFYPTLYEGFEYSGNVIYTGAAPNQNSVQLAEFMTTHFGARVYLIGSDYIYPYESNRIMGELVLQRPGSEKLGERYVALDATEKDYRAIMDDIRDKRPDFIFSTVVGDSTASLYRAYAEAGFDPKAMPIASLTTSEAEISQMGHGVATGHFTAAPYFQSIGSAANRICLARLRARFGDGCVPNLCWEAAYFQMHIFANAYRQAGSDGIAEILPHILGSEFDAPQGRVKIDPSNHHTCLYPRVGRVDAHGQFTIVRQATRAVYPDPYLVTHSLGDWTARLDTLEARDEPCPDEGAQACLGAARREV</sequence>
<dbReference type="PANTHER" id="PTHR47628:SF1">
    <property type="entry name" value="ALIPHATIC AMIDASE EXPRESSION-REGULATING PROTEIN"/>
    <property type="match status" value="1"/>
</dbReference>
<dbReference type="HOGENOM" id="CLU_027128_1_1_4"/>